<organism evidence="2 3">
    <name type="scientific">Hoylesella oralis ATCC 33269</name>
    <dbReference type="NCBI Taxonomy" id="873533"/>
    <lineage>
        <taxon>Bacteria</taxon>
        <taxon>Pseudomonadati</taxon>
        <taxon>Bacteroidota</taxon>
        <taxon>Bacteroidia</taxon>
        <taxon>Bacteroidales</taxon>
        <taxon>Prevotellaceae</taxon>
        <taxon>Hoylesella</taxon>
    </lineage>
</organism>
<dbReference type="PROSITE" id="PS51257">
    <property type="entry name" value="PROKAR_LIPOPROTEIN"/>
    <property type="match status" value="1"/>
</dbReference>
<dbReference type="Proteomes" id="UP000005580">
    <property type="component" value="Unassembled WGS sequence"/>
</dbReference>
<dbReference type="STRING" id="28134.SAMN05444288_1317"/>
<dbReference type="Gene3D" id="2.40.128.640">
    <property type="match status" value="1"/>
</dbReference>
<dbReference type="Pfam" id="PF04170">
    <property type="entry name" value="NlpE"/>
    <property type="match status" value="1"/>
</dbReference>
<keyword evidence="1" id="KW-0732">Signal</keyword>
<evidence type="ECO:0008006" key="4">
    <source>
        <dbReference type="Google" id="ProtNLM"/>
    </source>
</evidence>
<sequence>MKKLMLIVAACAAMVACKQSGKTAENMNGNDSVTDSVVVDSMVYEGTLPAADGPGIRYSLALAGDSTNGYHLTMTYLEAENGKDKAFDYNGVAEVVTKTVGGKEKKAYKFSLGEKEAPAYFMIVDDSTLRAVNDQLEEAVTKDLNYDLKLKK</sequence>
<dbReference type="RefSeq" id="WP_004369835.1">
    <property type="nucleotide sequence ID" value="NZ_GL833119.1"/>
</dbReference>
<gene>
    <name evidence="2" type="ORF">HMPREF0663_11670</name>
</gene>
<dbReference type="eggNOG" id="COG3015">
    <property type="taxonomic scope" value="Bacteria"/>
</dbReference>
<protein>
    <recommendedName>
        <fullName evidence="4">Copper resistance protein NlpE</fullName>
    </recommendedName>
</protein>
<evidence type="ECO:0000313" key="3">
    <source>
        <dbReference type="Proteomes" id="UP000005580"/>
    </source>
</evidence>
<accession>E7RR69</accession>
<dbReference type="EMBL" id="AEPE02000005">
    <property type="protein sequence ID" value="EFZ36757.1"/>
    <property type="molecule type" value="Genomic_DNA"/>
</dbReference>
<dbReference type="HOGENOM" id="CLU_138369_0_0_10"/>
<proteinExistence type="predicted"/>
<reference evidence="2" key="1">
    <citation type="submission" date="2011-01" db="EMBL/GenBank/DDBJ databases">
        <authorList>
            <person name="Muzny D."/>
            <person name="Qin X."/>
            <person name="Buhay C."/>
            <person name="Dugan-Rocha S."/>
            <person name="Ding Y."/>
            <person name="Chen G."/>
            <person name="Hawes A."/>
            <person name="Holder M."/>
            <person name="Jhangiani S."/>
            <person name="Johnson A."/>
            <person name="Khan Z."/>
            <person name="Li Z."/>
            <person name="Liu W."/>
            <person name="Liu X."/>
            <person name="Perez L."/>
            <person name="Shen H."/>
            <person name="Wang Q."/>
            <person name="Watt J."/>
            <person name="Xi L."/>
            <person name="Xin Y."/>
            <person name="Zhou J."/>
            <person name="Deng J."/>
            <person name="Jiang H."/>
            <person name="Liu Y."/>
            <person name="Qu J."/>
            <person name="Song X.-Z."/>
            <person name="Zhang L."/>
            <person name="Villasana D."/>
            <person name="Johnson A."/>
            <person name="Liu J."/>
            <person name="Liyanage D."/>
            <person name="Lorensuhewa L."/>
            <person name="Robinson T."/>
            <person name="Song A."/>
            <person name="Song B.-B."/>
            <person name="Dinh H."/>
            <person name="Thornton R."/>
            <person name="Coyle M."/>
            <person name="Francisco L."/>
            <person name="Jackson L."/>
            <person name="Javaid M."/>
            <person name="Korchina V."/>
            <person name="Kovar C."/>
            <person name="Mata R."/>
            <person name="Mathew T."/>
            <person name="Ngo R."/>
            <person name="Nguyen L."/>
            <person name="Nguyen N."/>
            <person name="Okwuonu G."/>
            <person name="Ongeri F."/>
            <person name="Pham C."/>
            <person name="Simmons D."/>
            <person name="Wilczek-Boney K."/>
            <person name="Hale W."/>
            <person name="Jakkamsetti A."/>
            <person name="Pham P."/>
            <person name="Ruth R."/>
            <person name="San Lucas F."/>
            <person name="Warren J."/>
            <person name="Zhang J."/>
            <person name="Zhao Z."/>
            <person name="Zhou C."/>
            <person name="Zhu D."/>
            <person name="Lee S."/>
            <person name="Bess C."/>
            <person name="Blankenburg K."/>
            <person name="Forbes L."/>
            <person name="Fu Q."/>
            <person name="Gubbala S."/>
            <person name="Hirani K."/>
            <person name="Jayaseelan J.C."/>
            <person name="Lara F."/>
            <person name="Munidasa M."/>
            <person name="Palculict T."/>
            <person name="Patil S."/>
            <person name="Pu L.-L."/>
            <person name="Saada N."/>
            <person name="Tang L."/>
            <person name="Weissenberger G."/>
            <person name="Zhu Y."/>
            <person name="Hemphill L."/>
            <person name="Shang Y."/>
            <person name="Youmans B."/>
            <person name="Ayvaz T."/>
            <person name="Ross M."/>
            <person name="Santibanez J."/>
            <person name="Aqrawi P."/>
            <person name="Gross S."/>
            <person name="Joshi V."/>
            <person name="Fowler G."/>
            <person name="Nazareth L."/>
            <person name="Reid J."/>
            <person name="Worley K."/>
            <person name="Petrosino J."/>
            <person name="Highlander S."/>
            <person name="Gibbs R."/>
        </authorList>
    </citation>
    <scope>NUCLEOTIDE SEQUENCE [LARGE SCALE GENOMIC DNA]</scope>
    <source>
        <strain evidence="2">ATCC 33269</strain>
    </source>
</reference>
<keyword evidence="3" id="KW-1185">Reference proteome</keyword>
<evidence type="ECO:0000256" key="1">
    <source>
        <dbReference type="SAM" id="SignalP"/>
    </source>
</evidence>
<dbReference type="InterPro" id="IPR007298">
    <property type="entry name" value="Cu-R_lipoprotein_NlpE"/>
</dbReference>
<feature type="chain" id="PRO_5003224161" description="Copper resistance protein NlpE" evidence="1">
    <location>
        <begin position="19"/>
        <end position="152"/>
    </location>
</feature>
<evidence type="ECO:0000313" key="2">
    <source>
        <dbReference type="EMBL" id="EFZ36757.1"/>
    </source>
</evidence>
<dbReference type="AlphaFoldDB" id="E7RR69"/>
<feature type="signal peptide" evidence="1">
    <location>
        <begin position="1"/>
        <end position="18"/>
    </location>
</feature>
<comment type="caution">
    <text evidence="2">The sequence shown here is derived from an EMBL/GenBank/DDBJ whole genome shotgun (WGS) entry which is preliminary data.</text>
</comment>
<name>E7RR69_9BACT</name>